<evidence type="ECO:0000256" key="1">
    <source>
        <dbReference type="ARBA" id="ARBA00004123"/>
    </source>
</evidence>
<evidence type="ECO:0000256" key="4">
    <source>
        <dbReference type="ARBA" id="ARBA00023015"/>
    </source>
</evidence>
<protein>
    <recommendedName>
        <fullName evidence="9">Zn(2)-C6 fungal-type domain-containing protein</fullName>
    </recommendedName>
</protein>
<organism evidence="10 11">
    <name type="scientific">Zygotorulaspora mrakii</name>
    <name type="common">Zygosaccharomyces mrakii</name>
    <dbReference type="NCBI Taxonomy" id="42260"/>
    <lineage>
        <taxon>Eukaryota</taxon>
        <taxon>Fungi</taxon>
        <taxon>Dikarya</taxon>
        <taxon>Ascomycota</taxon>
        <taxon>Saccharomycotina</taxon>
        <taxon>Saccharomycetes</taxon>
        <taxon>Saccharomycetales</taxon>
        <taxon>Saccharomycetaceae</taxon>
        <taxon>Zygotorulaspora</taxon>
    </lineage>
</organism>
<evidence type="ECO:0000256" key="3">
    <source>
        <dbReference type="ARBA" id="ARBA00022833"/>
    </source>
</evidence>
<feature type="region of interest" description="Disordered" evidence="8">
    <location>
        <begin position="839"/>
        <end position="860"/>
    </location>
</feature>
<keyword evidence="5" id="KW-0238">DNA-binding</keyword>
<feature type="domain" description="Zn(2)-C6 fungal-type" evidence="9">
    <location>
        <begin position="35"/>
        <end position="68"/>
    </location>
</feature>
<evidence type="ECO:0000256" key="8">
    <source>
        <dbReference type="SAM" id="MobiDB-lite"/>
    </source>
</evidence>
<evidence type="ECO:0000256" key="7">
    <source>
        <dbReference type="ARBA" id="ARBA00023242"/>
    </source>
</evidence>
<evidence type="ECO:0000256" key="5">
    <source>
        <dbReference type="ARBA" id="ARBA00023125"/>
    </source>
</evidence>
<comment type="subcellular location">
    <subcellularLocation>
        <location evidence="1">Nucleus</location>
    </subcellularLocation>
</comment>
<keyword evidence="11" id="KW-1185">Reference proteome</keyword>
<dbReference type="PANTHER" id="PTHR31845">
    <property type="entry name" value="FINGER DOMAIN PROTEIN, PUTATIVE-RELATED"/>
    <property type="match status" value="1"/>
</dbReference>
<dbReference type="GO" id="GO:0000981">
    <property type="term" value="F:DNA-binding transcription factor activity, RNA polymerase II-specific"/>
    <property type="evidence" value="ECO:0007669"/>
    <property type="project" value="InterPro"/>
</dbReference>
<dbReference type="InterPro" id="IPR001138">
    <property type="entry name" value="Zn2Cys6_DnaBD"/>
</dbReference>
<dbReference type="GO" id="GO:0001216">
    <property type="term" value="F:DNA-binding transcription activator activity"/>
    <property type="evidence" value="ECO:0007669"/>
    <property type="project" value="UniProtKB-ARBA"/>
</dbReference>
<feature type="region of interest" description="Disordered" evidence="8">
    <location>
        <begin position="665"/>
        <end position="750"/>
    </location>
</feature>
<dbReference type="SMART" id="SM00066">
    <property type="entry name" value="GAL4"/>
    <property type="match status" value="1"/>
</dbReference>
<dbReference type="InterPro" id="IPR051089">
    <property type="entry name" value="prtT"/>
</dbReference>
<dbReference type="Pfam" id="PF00172">
    <property type="entry name" value="Zn_clus"/>
    <property type="match status" value="1"/>
</dbReference>
<dbReference type="PANTHER" id="PTHR31845:SF21">
    <property type="entry name" value="REGULATORY PROTEIN LEU3"/>
    <property type="match status" value="1"/>
</dbReference>
<dbReference type="OrthoDB" id="2341546at2759"/>
<dbReference type="PROSITE" id="PS50048">
    <property type="entry name" value="ZN2_CY6_FUNGAL_2"/>
    <property type="match status" value="1"/>
</dbReference>
<evidence type="ECO:0000259" key="9">
    <source>
        <dbReference type="PROSITE" id="PS50048"/>
    </source>
</evidence>
<feature type="compositionally biased region" description="Acidic residues" evidence="8">
    <location>
        <begin position="672"/>
        <end position="682"/>
    </location>
</feature>
<dbReference type="CDD" id="cd00067">
    <property type="entry name" value="GAL4"/>
    <property type="match status" value="1"/>
</dbReference>
<dbReference type="CDD" id="cd12148">
    <property type="entry name" value="fungal_TF_MHR"/>
    <property type="match status" value="1"/>
</dbReference>
<feature type="compositionally biased region" description="Polar residues" evidence="8">
    <location>
        <begin position="732"/>
        <end position="750"/>
    </location>
</feature>
<dbReference type="FunFam" id="4.10.240.10:FF:000003">
    <property type="entry name" value="C6 transcription factor (Leu3)"/>
    <property type="match status" value="1"/>
</dbReference>
<dbReference type="GO" id="GO:0000976">
    <property type="term" value="F:transcription cis-regulatory region binding"/>
    <property type="evidence" value="ECO:0007669"/>
    <property type="project" value="TreeGrafter"/>
</dbReference>
<feature type="compositionally biased region" description="Low complexity" evidence="8">
    <location>
        <begin position="1"/>
        <end position="14"/>
    </location>
</feature>
<proteinExistence type="predicted"/>
<reference evidence="10 11" key="1">
    <citation type="submission" date="2020-07" db="EMBL/GenBank/DDBJ databases">
        <title>The yeast mating-type switching endonuclease HO is a domesticated member of an unorthodox homing genetic element family.</title>
        <authorList>
            <person name="Coughlan A.Y."/>
            <person name="Lombardi L."/>
            <person name="Braun-Galleani S."/>
            <person name="Martos A.R."/>
            <person name="Galeote V."/>
            <person name="Bigey F."/>
            <person name="Dequin S."/>
            <person name="Byrne K.P."/>
            <person name="Wolfe K.H."/>
        </authorList>
    </citation>
    <scope>NUCLEOTIDE SEQUENCE [LARGE SCALE GENOMIC DNA]</scope>
    <source>
        <strain evidence="10 11">NRRL Y-6702</strain>
    </source>
</reference>
<feature type="region of interest" description="Disordered" evidence="8">
    <location>
        <begin position="1"/>
        <end position="32"/>
    </location>
</feature>
<keyword evidence="4" id="KW-0805">Transcription regulation</keyword>
<keyword evidence="7" id="KW-0539">Nucleus</keyword>
<evidence type="ECO:0000256" key="2">
    <source>
        <dbReference type="ARBA" id="ARBA00022723"/>
    </source>
</evidence>
<dbReference type="Proteomes" id="UP000509704">
    <property type="component" value="Chromosome 3"/>
</dbReference>
<dbReference type="PROSITE" id="PS00463">
    <property type="entry name" value="ZN2_CY6_FUNGAL_1"/>
    <property type="match status" value="1"/>
</dbReference>
<dbReference type="InterPro" id="IPR036864">
    <property type="entry name" value="Zn2-C6_fun-type_DNA-bd_sf"/>
</dbReference>
<evidence type="ECO:0000313" key="10">
    <source>
        <dbReference type="EMBL" id="QLG72236.1"/>
    </source>
</evidence>
<evidence type="ECO:0000313" key="11">
    <source>
        <dbReference type="Proteomes" id="UP000509704"/>
    </source>
</evidence>
<dbReference type="SUPFAM" id="SSF57701">
    <property type="entry name" value="Zn2/Cys6 DNA-binding domain"/>
    <property type="match status" value="1"/>
</dbReference>
<dbReference type="AlphaFoldDB" id="A0A7H9B1E3"/>
<name>A0A7H9B1E3_ZYGMR</name>
<dbReference type="GO" id="GO:0008270">
    <property type="term" value="F:zinc ion binding"/>
    <property type="evidence" value="ECO:0007669"/>
    <property type="project" value="InterPro"/>
</dbReference>
<dbReference type="RefSeq" id="XP_037143964.1">
    <property type="nucleotide sequence ID" value="XM_037288069.1"/>
</dbReference>
<accession>A0A7H9B1E3</accession>
<dbReference type="EMBL" id="CP058606">
    <property type="protein sequence ID" value="QLG72236.1"/>
    <property type="molecule type" value="Genomic_DNA"/>
</dbReference>
<evidence type="ECO:0000256" key="6">
    <source>
        <dbReference type="ARBA" id="ARBA00023163"/>
    </source>
</evidence>
<dbReference type="GeneID" id="59235934"/>
<dbReference type="KEGG" id="zmk:HG535_0C05900"/>
<gene>
    <name evidence="10" type="ORF">HG535_0C05900</name>
</gene>
<keyword evidence="3" id="KW-0862">Zinc</keyword>
<sequence>MLSTSQSESESSAFEENKNNKRSARQQTGNQRKFACVECRQQKSKCDAYEKAPEPCSKCAKKGVPCILQKDFRRTYKRARNEAIEKRFKELTGTLTNLSSEEILEKIKEEQAALLDGKNFTKEKIKEAKGKCGQCGQCGQNSLCERSSYVPTLPNGMSVKLSEIPSKDESDSPNWYSSSQYNVDSIGMTEEQLKCTPKSLGDIFMSSDTIAELFQEFASKYHKFLPVVDLSKGAERIYTLSPCLFWVIILIGLRRKIGATELMTKLSVLVKSVLAEITISPIIRYTPSDNDEPVLNVASLYSVQAFLLYTFWPPLTSSLSADTSWNTIGTATFQAIRVGLNCAEFSKEYASENSDLISEKVKTWVSCNVVSQTIASSFGFPGYVCFDHTVMNATRTRPAQNETQPVPLSICQMAQIAYFENQMVSTMNSNPANALGKVGAEQKQPLLQVLNQQLSQLEINLNEDKVDDIRKFLLLVAKVHLLTYYFGDAFATDETKLVHCGSTPLTMLESNFETKRGLVRVYNATIDLLSHASNMWKMDPAIIKYFPGVFVLNIWQSACIISKLAHSSLCRVLDVKRGKKAYQDAVLLTFNASVRKHDMAYRSSGIMKSVWSMFANMYDDWQKRSHQENNISSDFNLDINIKSRMSVSVFFDCLYILREKCGMARMKRESQRDEEEDEDPDEDRSTVRNGQIDDEEVYSKTENHGRRLSANKHPEANARKIIKTIPLDPNPINATSNSAGSSLASPNSQTTDVLSLEGILNKNSPGDELNGSTSVLHSKRSIKNQPHVSQNALIENMLAAGPSSLGMQSLSMNSNSLSSSATPYEVEAAFELNSQDHLQQQDEQERCTVPQGTHSPHNIADHWENWESDTVWKDVDLLMNEFAFNPTV</sequence>
<keyword evidence="6" id="KW-0804">Transcription</keyword>
<dbReference type="GO" id="GO:0005634">
    <property type="term" value="C:nucleus"/>
    <property type="evidence" value="ECO:0007669"/>
    <property type="project" value="UniProtKB-SubCell"/>
</dbReference>
<keyword evidence="2" id="KW-0479">Metal-binding</keyword>
<dbReference type="Gene3D" id="4.10.240.10">
    <property type="entry name" value="Zn(2)-C6 fungal-type DNA-binding domain"/>
    <property type="match status" value="1"/>
</dbReference>